<evidence type="ECO:0000259" key="8">
    <source>
        <dbReference type="PROSITE" id="PS50157"/>
    </source>
</evidence>
<keyword evidence="2" id="KW-0479">Metal-binding</keyword>
<feature type="domain" description="C2H2-type" evidence="8">
    <location>
        <begin position="32"/>
        <end position="57"/>
    </location>
</feature>
<evidence type="ECO:0000256" key="2">
    <source>
        <dbReference type="ARBA" id="ARBA00022723"/>
    </source>
</evidence>
<dbReference type="PROSITE" id="PS00028">
    <property type="entry name" value="ZINC_FINGER_C2H2_1"/>
    <property type="match status" value="3"/>
</dbReference>
<evidence type="ECO:0000256" key="7">
    <source>
        <dbReference type="PROSITE-ProRule" id="PRU00042"/>
    </source>
</evidence>
<dbReference type="SUPFAM" id="SSF57667">
    <property type="entry name" value="beta-beta-alpha zinc fingers"/>
    <property type="match status" value="4"/>
</dbReference>
<evidence type="ECO:0000256" key="4">
    <source>
        <dbReference type="ARBA" id="ARBA00022771"/>
    </source>
</evidence>
<name>A0A433QT35_9FUNG</name>
<evidence type="ECO:0000256" key="5">
    <source>
        <dbReference type="ARBA" id="ARBA00022833"/>
    </source>
</evidence>
<comment type="subcellular location">
    <subcellularLocation>
        <location evidence="1">Nucleus</location>
    </subcellularLocation>
</comment>
<feature type="domain" description="C2H2-type" evidence="8">
    <location>
        <begin position="180"/>
        <end position="209"/>
    </location>
</feature>
<dbReference type="InterPro" id="IPR050888">
    <property type="entry name" value="ZnF_C2H2-type_TF"/>
</dbReference>
<dbReference type="Pfam" id="PF12874">
    <property type="entry name" value="zf-met"/>
    <property type="match status" value="1"/>
</dbReference>
<dbReference type="SMART" id="SM00355">
    <property type="entry name" value="ZnF_C2H2"/>
    <property type="match status" value="6"/>
</dbReference>
<keyword evidence="4 7" id="KW-0863">Zinc-finger</keyword>
<comment type="caution">
    <text evidence="9">The sequence shown here is derived from an EMBL/GenBank/DDBJ whole genome shotgun (WGS) entry which is preliminary data.</text>
</comment>
<dbReference type="Gene3D" id="3.30.160.60">
    <property type="entry name" value="Classic Zinc Finger"/>
    <property type="match status" value="3"/>
</dbReference>
<dbReference type="EMBL" id="RBNJ01001657">
    <property type="protein sequence ID" value="RUS32907.1"/>
    <property type="molecule type" value="Genomic_DNA"/>
</dbReference>
<protein>
    <recommendedName>
        <fullName evidence="8">C2H2-type domain-containing protein</fullName>
    </recommendedName>
</protein>
<feature type="domain" description="C2H2-type" evidence="8">
    <location>
        <begin position="222"/>
        <end position="251"/>
    </location>
</feature>
<dbReference type="InterPro" id="IPR022755">
    <property type="entry name" value="Znf_C2H2_jaz"/>
</dbReference>
<evidence type="ECO:0000313" key="9">
    <source>
        <dbReference type="EMBL" id="RUS32907.1"/>
    </source>
</evidence>
<dbReference type="InterPro" id="IPR013087">
    <property type="entry name" value="Znf_C2H2_type"/>
</dbReference>
<keyword evidence="5" id="KW-0862">Zinc</keyword>
<keyword evidence="6" id="KW-0539">Nucleus</keyword>
<dbReference type="InterPro" id="IPR036236">
    <property type="entry name" value="Znf_C2H2_sf"/>
</dbReference>
<dbReference type="GO" id="GO:0008270">
    <property type="term" value="F:zinc ion binding"/>
    <property type="evidence" value="ECO:0007669"/>
    <property type="project" value="UniProtKB-KW"/>
</dbReference>
<evidence type="ECO:0000256" key="1">
    <source>
        <dbReference type="ARBA" id="ARBA00004123"/>
    </source>
</evidence>
<dbReference type="GO" id="GO:0005634">
    <property type="term" value="C:nucleus"/>
    <property type="evidence" value="ECO:0007669"/>
    <property type="project" value="UniProtKB-SubCell"/>
</dbReference>
<evidence type="ECO:0000256" key="3">
    <source>
        <dbReference type="ARBA" id="ARBA00022737"/>
    </source>
</evidence>
<evidence type="ECO:0000256" key="6">
    <source>
        <dbReference type="ARBA" id="ARBA00023242"/>
    </source>
</evidence>
<keyword evidence="10" id="KW-1185">Reference proteome</keyword>
<sequence length="293" mass="32455">MPNYNYYSESDSASDYSEASECSEADSDSECYYCKPCNRSFVNQNALDNHLAKNSSHNYCPSCKRDFCDSRALDQHLNSAVHRGKTFKCPLCDAIFNTVSGLGQHIENNCTNFPFTRKDIPKLIQMAEKVIGAPNLLTCPRITYDVDSNSYATAKTKTKTSISTRIIVFDSEHAQNGDVYECPLCDRSFGTSASLAQHLASSVHGSPVAVVDADKAWDGSSFGCYLCNRRLFTQNALEQHLNSLVHDAKELWCRGCGHEFKVVSALVHHLESGVCKHASSSIKRAFKYALTSI</sequence>
<gene>
    <name evidence="9" type="ORF">BC938DRAFT_473844</name>
</gene>
<keyword evidence="3" id="KW-0677">Repeat</keyword>
<proteinExistence type="predicted"/>
<reference evidence="9 10" key="1">
    <citation type="journal article" date="2018" name="New Phytol.">
        <title>Phylogenomics of Endogonaceae and evolution of mycorrhizas within Mucoromycota.</title>
        <authorList>
            <person name="Chang Y."/>
            <person name="Desiro A."/>
            <person name="Na H."/>
            <person name="Sandor L."/>
            <person name="Lipzen A."/>
            <person name="Clum A."/>
            <person name="Barry K."/>
            <person name="Grigoriev I.V."/>
            <person name="Martin F.M."/>
            <person name="Stajich J.E."/>
            <person name="Smith M.E."/>
            <person name="Bonito G."/>
            <person name="Spatafora J.W."/>
        </authorList>
    </citation>
    <scope>NUCLEOTIDE SEQUENCE [LARGE SCALE GENOMIC DNA]</scope>
    <source>
        <strain evidence="9 10">AD002</strain>
    </source>
</reference>
<dbReference type="Pfam" id="PF12171">
    <property type="entry name" value="zf-C2H2_jaz"/>
    <property type="match status" value="2"/>
</dbReference>
<organism evidence="9 10">
    <name type="scientific">Jimgerdemannia flammicorona</name>
    <dbReference type="NCBI Taxonomy" id="994334"/>
    <lineage>
        <taxon>Eukaryota</taxon>
        <taxon>Fungi</taxon>
        <taxon>Fungi incertae sedis</taxon>
        <taxon>Mucoromycota</taxon>
        <taxon>Mucoromycotina</taxon>
        <taxon>Endogonomycetes</taxon>
        <taxon>Endogonales</taxon>
        <taxon>Endogonaceae</taxon>
        <taxon>Jimgerdemannia</taxon>
    </lineage>
</organism>
<accession>A0A433QT35</accession>
<evidence type="ECO:0000313" key="10">
    <source>
        <dbReference type="Proteomes" id="UP000274822"/>
    </source>
</evidence>
<feature type="domain" description="C2H2-type" evidence="8">
    <location>
        <begin position="58"/>
        <end position="87"/>
    </location>
</feature>
<dbReference type="Proteomes" id="UP000274822">
    <property type="component" value="Unassembled WGS sequence"/>
</dbReference>
<dbReference type="PANTHER" id="PTHR24406">
    <property type="entry name" value="TRANSCRIPTIONAL REPRESSOR CTCFL-RELATED"/>
    <property type="match status" value="1"/>
</dbReference>
<dbReference type="PROSITE" id="PS50157">
    <property type="entry name" value="ZINC_FINGER_C2H2_2"/>
    <property type="match status" value="4"/>
</dbReference>
<dbReference type="AlphaFoldDB" id="A0A433QT35"/>